<evidence type="ECO:0000313" key="7">
    <source>
        <dbReference type="EMBL" id="MBE5034753.1"/>
    </source>
</evidence>
<dbReference type="Gene3D" id="3.40.50.12580">
    <property type="match status" value="1"/>
</dbReference>
<keyword evidence="3" id="KW-1003">Cell membrane</keyword>
<dbReference type="PANTHER" id="PTHR37316">
    <property type="entry name" value="TEICHOIC ACID GLYCEROL-PHOSPHATE PRIMASE"/>
    <property type="match status" value="1"/>
</dbReference>
<sequence>MFKIVTHPHKKIIFLSRQSNAPSIDITMLSDKIKQLHPGYEVVILCKKIGDGLSGKIAYCFHMLKQMYHLASCEVVILDSYAILVSLLHHRSSLLVIQMWHSVGTMKKFAYSILDKPEGSSSVIANAMKMHHNYDYILCAGEGYRDHLAEGFNYPTDKIKILPLPRVEVLQSEAYSNSTKEVIYKIHPELKDKKNILYVPTFRKDKEESDNFIKAVKNLEKSFVPYGNQYNLIIKAHPLSGFDGGYDDFSSFNMLFVADYVISDYSCIIYEAAIRHIPLFFYTYDYESYISKRDIYMDYKNEIPNKMFDNPSELLAAIDTNKFDMAKQDAFLSKYVEYKRPHITADIVNFIWEHKN</sequence>
<evidence type="ECO:0000256" key="6">
    <source>
        <dbReference type="ARBA" id="ARBA00023136"/>
    </source>
</evidence>
<name>A0ABR9QV56_9FIRM</name>
<evidence type="ECO:0000256" key="4">
    <source>
        <dbReference type="ARBA" id="ARBA00022679"/>
    </source>
</evidence>
<comment type="similarity">
    <text evidence="2">Belongs to the CDP-glycerol glycerophosphotransferase family.</text>
</comment>
<evidence type="ECO:0000313" key="8">
    <source>
        <dbReference type="Proteomes" id="UP001516588"/>
    </source>
</evidence>
<dbReference type="Gene3D" id="3.40.50.11820">
    <property type="match status" value="1"/>
</dbReference>
<dbReference type="Proteomes" id="UP001516588">
    <property type="component" value="Unassembled WGS sequence"/>
</dbReference>
<evidence type="ECO:0000256" key="3">
    <source>
        <dbReference type="ARBA" id="ARBA00022475"/>
    </source>
</evidence>
<comment type="caution">
    <text evidence="7">The sequence shown here is derived from an EMBL/GenBank/DDBJ whole genome shotgun (WGS) entry which is preliminary data.</text>
</comment>
<dbReference type="PANTHER" id="PTHR37316:SF2">
    <property type="entry name" value="TEICHOIC ACID RIBITOL-PHOSPHATE POLYMERASE TARK"/>
    <property type="match status" value="1"/>
</dbReference>
<evidence type="ECO:0000256" key="1">
    <source>
        <dbReference type="ARBA" id="ARBA00004202"/>
    </source>
</evidence>
<keyword evidence="8" id="KW-1185">Reference proteome</keyword>
<dbReference type="InterPro" id="IPR051612">
    <property type="entry name" value="Teichoic_Acid_Biosynth"/>
</dbReference>
<dbReference type="Pfam" id="PF04464">
    <property type="entry name" value="Glyphos_transf"/>
    <property type="match status" value="1"/>
</dbReference>
<comment type="subcellular location">
    <subcellularLocation>
        <location evidence="1">Cell membrane</location>
        <topology evidence="1">Peripheral membrane protein</topology>
    </subcellularLocation>
</comment>
<dbReference type="InterPro" id="IPR007554">
    <property type="entry name" value="Glycerophosphate_synth"/>
</dbReference>
<reference evidence="7 8" key="1">
    <citation type="submission" date="2020-10" db="EMBL/GenBank/DDBJ databases">
        <title>ChiBAC.</title>
        <authorList>
            <person name="Zenner C."/>
            <person name="Hitch T.C.A."/>
            <person name="Clavel T."/>
        </authorList>
    </citation>
    <scope>NUCLEOTIDE SEQUENCE [LARGE SCALE GENOMIC DNA]</scope>
    <source>
        <strain evidence="7 8">DSM 108706</strain>
    </source>
</reference>
<keyword evidence="4" id="KW-0808">Transferase</keyword>
<protein>
    <submittedName>
        <fullName evidence="7">CDP-glycerol glycerophosphotransferase family protein</fullName>
    </submittedName>
</protein>
<keyword evidence="5" id="KW-0777">Teichoic acid biosynthesis</keyword>
<accession>A0ABR9QV56</accession>
<dbReference type="InterPro" id="IPR043149">
    <property type="entry name" value="TagF_N"/>
</dbReference>
<evidence type="ECO:0000256" key="2">
    <source>
        <dbReference type="ARBA" id="ARBA00010488"/>
    </source>
</evidence>
<keyword evidence="6" id="KW-0472">Membrane</keyword>
<dbReference type="InterPro" id="IPR043148">
    <property type="entry name" value="TagF_C"/>
</dbReference>
<gene>
    <name evidence="7" type="ORF">INF20_00420</name>
</gene>
<organism evidence="7 8">
    <name type="scientific">Gallibacter intestinalis</name>
    <dbReference type="NCBI Taxonomy" id="2779356"/>
    <lineage>
        <taxon>Bacteria</taxon>
        <taxon>Bacillati</taxon>
        <taxon>Bacillota</taxon>
        <taxon>Clostridia</taxon>
        <taxon>Eubacteriales</taxon>
        <taxon>Eubacteriaceae</taxon>
        <taxon>Gallibacter</taxon>
    </lineage>
</organism>
<dbReference type="SUPFAM" id="SSF53756">
    <property type="entry name" value="UDP-Glycosyltransferase/glycogen phosphorylase"/>
    <property type="match status" value="1"/>
</dbReference>
<dbReference type="EMBL" id="JADCKA010000001">
    <property type="protein sequence ID" value="MBE5034753.1"/>
    <property type="molecule type" value="Genomic_DNA"/>
</dbReference>
<proteinExistence type="inferred from homology"/>
<evidence type="ECO:0000256" key="5">
    <source>
        <dbReference type="ARBA" id="ARBA00022944"/>
    </source>
</evidence>